<proteinExistence type="predicted"/>
<dbReference type="EMBL" id="JATAAI010000008">
    <property type="protein sequence ID" value="KAK1743662.1"/>
    <property type="molecule type" value="Genomic_DNA"/>
</dbReference>
<protein>
    <submittedName>
        <fullName evidence="1">Uncharacterized protein</fullName>
    </submittedName>
</protein>
<dbReference type="Proteomes" id="UP001224775">
    <property type="component" value="Unassembled WGS sequence"/>
</dbReference>
<reference evidence="1" key="1">
    <citation type="submission" date="2023-06" db="EMBL/GenBank/DDBJ databases">
        <title>Survivors Of The Sea: Transcriptome response of Skeletonema marinoi to long-term dormancy.</title>
        <authorList>
            <person name="Pinder M.I.M."/>
            <person name="Kourtchenko O."/>
            <person name="Robertson E.K."/>
            <person name="Larsson T."/>
            <person name="Maumus F."/>
            <person name="Osuna-Cruz C.M."/>
            <person name="Vancaester E."/>
            <person name="Stenow R."/>
            <person name="Vandepoele K."/>
            <person name="Ploug H."/>
            <person name="Bruchert V."/>
            <person name="Godhe A."/>
            <person name="Topel M."/>
        </authorList>
    </citation>
    <scope>NUCLEOTIDE SEQUENCE</scope>
    <source>
        <strain evidence="1">R05AC</strain>
    </source>
</reference>
<organism evidence="1 2">
    <name type="scientific">Skeletonema marinoi</name>
    <dbReference type="NCBI Taxonomy" id="267567"/>
    <lineage>
        <taxon>Eukaryota</taxon>
        <taxon>Sar</taxon>
        <taxon>Stramenopiles</taxon>
        <taxon>Ochrophyta</taxon>
        <taxon>Bacillariophyta</taxon>
        <taxon>Coscinodiscophyceae</taxon>
        <taxon>Thalassiosirophycidae</taxon>
        <taxon>Thalassiosirales</taxon>
        <taxon>Skeletonemataceae</taxon>
        <taxon>Skeletonema</taxon>
        <taxon>Skeletonema marinoi-dohrnii complex</taxon>
    </lineage>
</organism>
<evidence type="ECO:0000313" key="2">
    <source>
        <dbReference type="Proteomes" id="UP001224775"/>
    </source>
</evidence>
<accession>A0AAD8YDW7</accession>
<keyword evidence="2" id="KW-1185">Reference proteome</keyword>
<evidence type="ECO:0000313" key="1">
    <source>
        <dbReference type="EMBL" id="KAK1743662.1"/>
    </source>
</evidence>
<name>A0AAD8YDW7_9STRA</name>
<gene>
    <name evidence="1" type="ORF">QTG54_005259</name>
</gene>
<dbReference type="AlphaFoldDB" id="A0AAD8YDW7"/>
<sequence length="597" mass="67433">MRENLPAEGPETHDLLRHTCVNDFLLLLGYMGIVEHIIFVEPPWSPLMEEVHSITVDISIGVSLEDDEEDPNREDDPLTNEEGYPLMYASIHSPLLDDPAPRKEALEEAIGRFSSMMDTEVVLDHEDLMKRCGKIRTIRFTVLPYEGAAHTLINLLDKEGMEKDIILDVDLDGFGTTSPGAMAMHDAIPSYEDLMRVYHTAHNLCDMDPNYWEQLLENNSKPECTQELSLVHGPPFQAEMPDGFRISGKTKRRINSLSHRFMPGDVYESVEEVLEFYSSSITDNLRGKFAEKMDAFLTQPFHIEERTIEPIIDYWHEVFKTVFVGNRVPAVIHVVRSPFYTPHHHLDSIECKALDALLDVFGPGAGVFHAKEVELNRTGCGNKFPPKLQHDIGEHVHLDPTPWARNVHDAFYWGYDDEDGPGDGDGNAKNPILMKFVNQHEVDIVLSSEGERLNIAPGSKKVTRARHLSKWDLHLASEPKSPIHSLTIDEEEGRKQSFGSMDGTIPVKDETPVYMDITNPDDSETDVEVRFVDEDEETESFVAVLAPGDTHGTMTFHGHRFALYALSDDDHEHIMGEVTVDATNGDVQEVVMFEDEL</sequence>
<comment type="caution">
    <text evidence="1">The sequence shown here is derived from an EMBL/GenBank/DDBJ whole genome shotgun (WGS) entry which is preliminary data.</text>
</comment>